<dbReference type="PIRSF" id="PIRSF002097">
    <property type="entry name" value="DNA-binding_Fis"/>
    <property type="match status" value="1"/>
</dbReference>
<evidence type="ECO:0000259" key="4">
    <source>
        <dbReference type="Pfam" id="PF02954"/>
    </source>
</evidence>
<dbReference type="InterPro" id="IPR009057">
    <property type="entry name" value="Homeodomain-like_sf"/>
</dbReference>
<dbReference type="EMBL" id="UINC01001721">
    <property type="protein sequence ID" value="SUZ87364.1"/>
    <property type="molecule type" value="Genomic_DNA"/>
</dbReference>
<evidence type="ECO:0000313" key="5">
    <source>
        <dbReference type="EMBL" id="SUZ87364.1"/>
    </source>
</evidence>
<protein>
    <recommendedName>
        <fullName evidence="3">Putative Fis-like DNA-binding protein</fullName>
    </recommendedName>
</protein>
<dbReference type="AlphaFoldDB" id="A0A381R834"/>
<dbReference type="InterPro" id="IPR002197">
    <property type="entry name" value="HTH_Fis"/>
</dbReference>
<keyword evidence="2" id="KW-0238">DNA-binding</keyword>
<dbReference type="PRINTS" id="PR01591">
    <property type="entry name" value="DNABINDNGFIS"/>
</dbReference>
<accession>A0A381R834</accession>
<proteinExistence type="inferred from homology"/>
<dbReference type="GO" id="GO:0006355">
    <property type="term" value="P:regulation of DNA-templated transcription"/>
    <property type="evidence" value="ECO:0007669"/>
    <property type="project" value="InterPro"/>
</dbReference>
<dbReference type="GO" id="GO:0043565">
    <property type="term" value="F:sequence-specific DNA binding"/>
    <property type="evidence" value="ECO:0007669"/>
    <property type="project" value="InterPro"/>
</dbReference>
<organism evidence="5">
    <name type="scientific">marine metagenome</name>
    <dbReference type="NCBI Taxonomy" id="408172"/>
    <lineage>
        <taxon>unclassified sequences</taxon>
        <taxon>metagenomes</taxon>
        <taxon>ecological metagenomes</taxon>
    </lineage>
</organism>
<feature type="non-terminal residue" evidence="5">
    <location>
        <position position="1"/>
    </location>
</feature>
<dbReference type="NCBIfam" id="NF001659">
    <property type="entry name" value="PRK00430.1"/>
    <property type="match status" value="1"/>
</dbReference>
<evidence type="ECO:0000256" key="2">
    <source>
        <dbReference type="ARBA" id="ARBA00023125"/>
    </source>
</evidence>
<dbReference type="Pfam" id="PF02954">
    <property type="entry name" value="HTH_8"/>
    <property type="match status" value="1"/>
</dbReference>
<evidence type="ECO:0000256" key="3">
    <source>
        <dbReference type="ARBA" id="ARBA00029540"/>
    </source>
</evidence>
<dbReference type="InterPro" id="IPR050207">
    <property type="entry name" value="Trans_regulatory_Fis"/>
</dbReference>
<reference evidence="5" key="1">
    <citation type="submission" date="2018-05" db="EMBL/GenBank/DDBJ databases">
        <authorList>
            <person name="Lanie J.A."/>
            <person name="Ng W.-L."/>
            <person name="Kazmierczak K.M."/>
            <person name="Andrzejewski T.M."/>
            <person name="Davidsen T.M."/>
            <person name="Wayne K.J."/>
            <person name="Tettelin H."/>
            <person name="Glass J.I."/>
            <person name="Rusch D."/>
            <person name="Podicherti R."/>
            <person name="Tsui H.-C.T."/>
            <person name="Winkler M.E."/>
        </authorList>
    </citation>
    <scope>NUCLEOTIDE SEQUENCE</scope>
</reference>
<dbReference type="PANTHER" id="PTHR47918">
    <property type="entry name" value="DNA-BINDING PROTEIN FIS"/>
    <property type="match status" value="1"/>
</dbReference>
<comment type="similarity">
    <text evidence="1">Belongs to the transcriptional regulatory Fis family.</text>
</comment>
<evidence type="ECO:0000256" key="1">
    <source>
        <dbReference type="ARBA" id="ARBA00008559"/>
    </source>
</evidence>
<dbReference type="PRINTS" id="PR01590">
    <property type="entry name" value="HTHFIS"/>
</dbReference>
<name>A0A381R834_9ZZZZ</name>
<dbReference type="SUPFAM" id="SSF46689">
    <property type="entry name" value="Homeodomain-like"/>
    <property type="match status" value="1"/>
</dbReference>
<sequence length="81" mass="8997">VTKNKNKTLSNHTEKAIGQYFSNLNGHRPGDLYDLVIGQVEQPLLKAVLEYTKGNQSQAAGILGINRGTLRKKLKTYSINQ</sequence>
<dbReference type="Gene3D" id="1.10.10.60">
    <property type="entry name" value="Homeodomain-like"/>
    <property type="match status" value="1"/>
</dbReference>
<feature type="domain" description="DNA binding HTH" evidence="4">
    <location>
        <begin position="38"/>
        <end position="77"/>
    </location>
</feature>
<dbReference type="PANTHER" id="PTHR47918:SF1">
    <property type="entry name" value="DNA-BINDING PROTEIN FIS"/>
    <property type="match status" value="1"/>
</dbReference>
<dbReference type="InterPro" id="IPR005412">
    <property type="entry name" value="Fis_DNA-bd"/>
</dbReference>
<gene>
    <name evidence="5" type="ORF">METZ01_LOCUS40218</name>
</gene>